<evidence type="ECO:0000256" key="1">
    <source>
        <dbReference type="ARBA" id="ARBA00023015"/>
    </source>
</evidence>
<dbReference type="InterPro" id="IPR018060">
    <property type="entry name" value="HTH_AraC"/>
</dbReference>
<dbReference type="Pfam" id="PF12833">
    <property type="entry name" value="HTH_18"/>
    <property type="match status" value="1"/>
</dbReference>
<evidence type="ECO:0000259" key="4">
    <source>
        <dbReference type="PROSITE" id="PS01124"/>
    </source>
</evidence>
<evidence type="ECO:0000256" key="3">
    <source>
        <dbReference type="ARBA" id="ARBA00023163"/>
    </source>
</evidence>
<keyword evidence="3" id="KW-0804">Transcription</keyword>
<dbReference type="OrthoDB" id="9805730at2"/>
<dbReference type="AlphaFoldDB" id="A0A1M6D7S4"/>
<keyword evidence="1" id="KW-0805">Transcription regulation</keyword>
<dbReference type="GO" id="GO:0000976">
    <property type="term" value="F:transcription cis-regulatory region binding"/>
    <property type="evidence" value="ECO:0007669"/>
    <property type="project" value="TreeGrafter"/>
</dbReference>
<evidence type="ECO:0000313" key="5">
    <source>
        <dbReference type="EMBL" id="SHI69201.1"/>
    </source>
</evidence>
<accession>A0A1M6D7S4</accession>
<dbReference type="PANTHER" id="PTHR47894">
    <property type="entry name" value="HTH-TYPE TRANSCRIPTIONAL REGULATOR GADX"/>
    <property type="match status" value="1"/>
</dbReference>
<dbReference type="SMART" id="SM00342">
    <property type="entry name" value="HTH_ARAC"/>
    <property type="match status" value="1"/>
</dbReference>
<evidence type="ECO:0000313" key="6">
    <source>
        <dbReference type="Proteomes" id="UP000183982"/>
    </source>
</evidence>
<dbReference type="STRING" id="1470563.SAMN05444000_102250"/>
<dbReference type="Proteomes" id="UP000183982">
    <property type="component" value="Unassembled WGS sequence"/>
</dbReference>
<dbReference type="PANTHER" id="PTHR47894:SF4">
    <property type="entry name" value="HTH-TYPE TRANSCRIPTIONAL REGULATOR GADX"/>
    <property type="match status" value="1"/>
</dbReference>
<proteinExistence type="predicted"/>
<keyword evidence="2 5" id="KW-0238">DNA-binding</keyword>
<dbReference type="EMBL" id="FQZQ01000002">
    <property type="protein sequence ID" value="SHI69201.1"/>
    <property type="molecule type" value="Genomic_DNA"/>
</dbReference>
<feature type="domain" description="HTH araC/xylS-type" evidence="4">
    <location>
        <begin position="236"/>
        <end position="333"/>
    </location>
</feature>
<organism evidence="5 6">
    <name type="scientific">Shimia gijangensis</name>
    <dbReference type="NCBI Taxonomy" id="1470563"/>
    <lineage>
        <taxon>Bacteria</taxon>
        <taxon>Pseudomonadati</taxon>
        <taxon>Pseudomonadota</taxon>
        <taxon>Alphaproteobacteria</taxon>
        <taxon>Rhodobacterales</taxon>
        <taxon>Roseobacteraceae</taxon>
    </lineage>
</organism>
<gene>
    <name evidence="5" type="ORF">SAMN05444000_102250</name>
</gene>
<dbReference type="PROSITE" id="PS01124">
    <property type="entry name" value="HTH_ARAC_FAMILY_2"/>
    <property type="match status" value="1"/>
</dbReference>
<dbReference type="GO" id="GO:0005829">
    <property type="term" value="C:cytosol"/>
    <property type="evidence" value="ECO:0007669"/>
    <property type="project" value="TreeGrafter"/>
</dbReference>
<dbReference type="GO" id="GO:0003700">
    <property type="term" value="F:DNA-binding transcription factor activity"/>
    <property type="evidence" value="ECO:0007669"/>
    <property type="project" value="InterPro"/>
</dbReference>
<name>A0A1M6D7S4_9RHOB</name>
<dbReference type="SUPFAM" id="SSF46689">
    <property type="entry name" value="Homeodomain-like"/>
    <property type="match status" value="1"/>
</dbReference>
<protein>
    <submittedName>
        <fullName evidence="5">AraC-type DNA-binding protein</fullName>
    </submittedName>
</protein>
<dbReference type="RefSeq" id="WP_083599215.1">
    <property type="nucleotide sequence ID" value="NZ_FQZQ01000002.1"/>
</dbReference>
<dbReference type="Pfam" id="PF12625">
    <property type="entry name" value="Arabinose_bd"/>
    <property type="match status" value="1"/>
</dbReference>
<dbReference type="Gene3D" id="1.10.10.60">
    <property type="entry name" value="Homeodomain-like"/>
    <property type="match status" value="1"/>
</dbReference>
<evidence type="ECO:0000256" key="2">
    <source>
        <dbReference type="ARBA" id="ARBA00023125"/>
    </source>
</evidence>
<dbReference type="InterPro" id="IPR032687">
    <property type="entry name" value="AraC-type_N"/>
</dbReference>
<sequence length="337" mass="37920">MNNIRAQRMLQFLQYVDSETGSCATGDEALKDLNLSRGALEAPGCDVDPEQEARLVDAVCDVLRDNLFATSAGLAFRDTFTLTAYIAKYSQTLRDAIENSSRFFSVLDPSFAIGLQISSNSAFFTLECLDQSMGRHHRFLEYLLFAALGRMRTVTQTDFFPLEIRFKHDAKNIASKVTRLAGFPVVFGAENYEMILSRSALELLVPTYDPNLREHLKEYGERLKQETSVSTPGLRGRIEGILSDNLPGRIVPAEEMAANLGMSRRTFARRLKEKDLSFREIVDDLRSDLARTYLKDGFSIAEISFYLDYGDQAAFSTAFKRWTGLSPSDYRARNLSG</sequence>
<reference evidence="6" key="1">
    <citation type="submission" date="2016-11" db="EMBL/GenBank/DDBJ databases">
        <authorList>
            <person name="Varghese N."/>
            <person name="Submissions S."/>
        </authorList>
    </citation>
    <scope>NUCLEOTIDE SEQUENCE [LARGE SCALE GENOMIC DNA]</scope>
    <source>
        <strain evidence="6">DSM 100564</strain>
    </source>
</reference>
<dbReference type="InterPro" id="IPR009057">
    <property type="entry name" value="Homeodomain-like_sf"/>
</dbReference>
<keyword evidence="6" id="KW-1185">Reference proteome</keyword>